<dbReference type="GO" id="GO:0016779">
    <property type="term" value="F:nucleotidyltransferase activity"/>
    <property type="evidence" value="ECO:0007669"/>
    <property type="project" value="UniProtKB-KW"/>
</dbReference>
<keyword evidence="3" id="KW-0540">Nuclease</keyword>
<proteinExistence type="predicted"/>
<dbReference type="GeneID" id="118419956"/>
<dbReference type="InterPro" id="IPR050951">
    <property type="entry name" value="Retrovirus_Pol_polyprotein"/>
</dbReference>
<accession>A0A9J7LI66</accession>
<dbReference type="InterPro" id="IPR001995">
    <property type="entry name" value="Peptidase_A2_cat"/>
</dbReference>
<dbReference type="PANTHER" id="PTHR37984">
    <property type="entry name" value="PROTEIN CBG26694"/>
    <property type="match status" value="1"/>
</dbReference>
<evidence type="ECO:0000256" key="4">
    <source>
        <dbReference type="ARBA" id="ARBA00022759"/>
    </source>
</evidence>
<dbReference type="KEGG" id="bfo:118419956"/>
<evidence type="ECO:0000313" key="8">
    <source>
        <dbReference type="RefSeq" id="XP_035682544.1"/>
    </source>
</evidence>
<keyword evidence="5" id="KW-0378">Hydrolase</keyword>
<gene>
    <name evidence="8" type="primary">LOC118419956</name>
</gene>
<dbReference type="InterPro" id="IPR043502">
    <property type="entry name" value="DNA/RNA_pol_sf"/>
</dbReference>
<dbReference type="PROSITE" id="PS50175">
    <property type="entry name" value="ASP_PROT_RETROV"/>
    <property type="match status" value="1"/>
</dbReference>
<dbReference type="PROSITE" id="PS00141">
    <property type="entry name" value="ASP_PROTEASE"/>
    <property type="match status" value="1"/>
</dbReference>
<feature type="domain" description="Peptidase A2" evidence="6">
    <location>
        <begin position="108"/>
        <end position="142"/>
    </location>
</feature>
<dbReference type="SUPFAM" id="SSF50630">
    <property type="entry name" value="Acid proteases"/>
    <property type="match status" value="1"/>
</dbReference>
<dbReference type="Gene3D" id="3.10.10.10">
    <property type="entry name" value="HIV Type 1 Reverse Transcriptase, subunit A, domain 1"/>
    <property type="match status" value="1"/>
</dbReference>
<dbReference type="GO" id="GO:0004519">
    <property type="term" value="F:endonuclease activity"/>
    <property type="evidence" value="ECO:0007669"/>
    <property type="project" value="UniProtKB-KW"/>
</dbReference>
<dbReference type="GO" id="GO:0004190">
    <property type="term" value="F:aspartic-type endopeptidase activity"/>
    <property type="evidence" value="ECO:0007669"/>
    <property type="project" value="InterPro"/>
</dbReference>
<dbReference type="OrthoDB" id="9996999at2759"/>
<evidence type="ECO:0000256" key="5">
    <source>
        <dbReference type="ARBA" id="ARBA00022801"/>
    </source>
</evidence>
<evidence type="ECO:0000256" key="3">
    <source>
        <dbReference type="ARBA" id="ARBA00022722"/>
    </source>
</evidence>
<keyword evidence="4" id="KW-0255">Endonuclease</keyword>
<dbReference type="RefSeq" id="XP_035682544.1">
    <property type="nucleotide sequence ID" value="XM_035826651.1"/>
</dbReference>
<dbReference type="OMA" id="LTHYECD"/>
<protein>
    <submittedName>
        <fullName evidence="8">Uncharacterized protein LOC118419956</fullName>
    </submittedName>
</protein>
<evidence type="ECO:0000313" key="7">
    <source>
        <dbReference type="Proteomes" id="UP000001554"/>
    </source>
</evidence>
<evidence type="ECO:0000256" key="1">
    <source>
        <dbReference type="ARBA" id="ARBA00022679"/>
    </source>
</evidence>
<sequence>MFHLSATWTLGREVSSECKKCHEGQTKTTGTREAFPTDSPLFSMQRTWPLAGRMPLSGKRFRQCLKGRGHRRTVKSKAHEQTISSPKVNTWGSLGSFMMRTTVRDTACEVLVDSGADVSLISKAKLREIYGGKLPVLSQYGGEPIRAVSGTELDIVGVITLSLRIGEHDFPTQFVVGESTSTPCIVGTDFLTHYECDLSFQTKELTIRKESIEATVPLVRQGGHFVRRVVTSRPIFVEGLTSVLAEGKVVTRKGELANDGIVEPVGSLGRFGLKGELVADNVSNGRARTLLVNENNEPVVIPKGVVIGLLHPLPNCPASTGKKRENVGHVVSNLSCSKTGAPMPAPETEARVRTGIPVREEMMALFDLSHIEDEDDKEKLLDLLVKYEDIVSRSELDVGVTHKLSHTINTGDACPLRQGPRRESPERKEIIRKELAKLLSLGFIEESESPWGAPVVLVNKKDGTKRLCIDYRG</sequence>
<name>A0A9J7LI66_BRAFL</name>
<dbReference type="SUPFAM" id="SSF56672">
    <property type="entry name" value="DNA/RNA polymerases"/>
    <property type="match status" value="1"/>
</dbReference>
<keyword evidence="2" id="KW-0548">Nucleotidyltransferase</keyword>
<dbReference type="PANTHER" id="PTHR37984:SF5">
    <property type="entry name" value="PROTEIN NYNRIN-LIKE"/>
    <property type="match status" value="1"/>
</dbReference>
<reference evidence="7" key="1">
    <citation type="journal article" date="2020" name="Nat. Ecol. Evol.">
        <title>Deeply conserved synteny resolves early events in vertebrate evolution.</title>
        <authorList>
            <person name="Simakov O."/>
            <person name="Marletaz F."/>
            <person name="Yue J.X."/>
            <person name="O'Connell B."/>
            <person name="Jenkins J."/>
            <person name="Brandt A."/>
            <person name="Calef R."/>
            <person name="Tung C.H."/>
            <person name="Huang T.K."/>
            <person name="Schmutz J."/>
            <person name="Satoh N."/>
            <person name="Yu J.K."/>
            <person name="Putnam N.H."/>
            <person name="Green R.E."/>
            <person name="Rokhsar D.S."/>
        </authorList>
    </citation>
    <scope>NUCLEOTIDE SEQUENCE [LARGE SCALE GENOMIC DNA]</scope>
    <source>
        <strain evidence="7">S238N-H82</strain>
    </source>
</reference>
<organism evidence="7 8">
    <name type="scientific">Branchiostoma floridae</name>
    <name type="common">Florida lancelet</name>
    <name type="synonym">Amphioxus</name>
    <dbReference type="NCBI Taxonomy" id="7739"/>
    <lineage>
        <taxon>Eukaryota</taxon>
        <taxon>Metazoa</taxon>
        <taxon>Chordata</taxon>
        <taxon>Cephalochordata</taxon>
        <taxon>Leptocardii</taxon>
        <taxon>Amphioxiformes</taxon>
        <taxon>Branchiostomatidae</taxon>
        <taxon>Branchiostoma</taxon>
    </lineage>
</organism>
<dbReference type="GO" id="GO:0006508">
    <property type="term" value="P:proteolysis"/>
    <property type="evidence" value="ECO:0007669"/>
    <property type="project" value="InterPro"/>
</dbReference>
<dbReference type="AlphaFoldDB" id="A0A9J7LI66"/>
<evidence type="ECO:0000256" key="2">
    <source>
        <dbReference type="ARBA" id="ARBA00022695"/>
    </source>
</evidence>
<dbReference type="CDD" id="cd00303">
    <property type="entry name" value="retropepsin_like"/>
    <property type="match status" value="1"/>
</dbReference>
<evidence type="ECO:0000259" key="6">
    <source>
        <dbReference type="PROSITE" id="PS50175"/>
    </source>
</evidence>
<dbReference type="Proteomes" id="UP000001554">
    <property type="component" value="Chromosome 7"/>
</dbReference>
<keyword evidence="7" id="KW-1185">Reference proteome</keyword>
<reference evidence="8" key="2">
    <citation type="submission" date="2025-08" db="UniProtKB">
        <authorList>
            <consortium name="RefSeq"/>
        </authorList>
    </citation>
    <scope>IDENTIFICATION</scope>
    <source>
        <strain evidence="8">S238N-H82</strain>
        <tissue evidence="8">Testes</tissue>
    </source>
</reference>
<dbReference type="InterPro" id="IPR021109">
    <property type="entry name" value="Peptidase_aspartic_dom_sf"/>
</dbReference>
<dbReference type="Gene3D" id="2.40.70.10">
    <property type="entry name" value="Acid Proteases"/>
    <property type="match status" value="1"/>
</dbReference>
<dbReference type="InterPro" id="IPR001969">
    <property type="entry name" value="Aspartic_peptidase_AS"/>
</dbReference>
<keyword evidence="1" id="KW-0808">Transferase</keyword>